<dbReference type="PANTHER" id="PTHR46220">
    <property type="entry name" value="ADP-RIBOSYLATION FACTOR GTPASE-ACTIVATING PROTEIN AGD12"/>
    <property type="match status" value="1"/>
</dbReference>
<evidence type="ECO:0000313" key="2">
    <source>
        <dbReference type="EMBL" id="KAH7332493.1"/>
    </source>
</evidence>
<dbReference type="PRINTS" id="PR00360">
    <property type="entry name" value="C2DOMAIN"/>
</dbReference>
<name>A0A8T2SKU5_CERRI</name>
<dbReference type="InterPro" id="IPR044518">
    <property type="entry name" value="ARF_GAP_AGD11/12/13"/>
</dbReference>
<accession>A0A8T2SKU5</accession>
<dbReference type="GO" id="GO:0005096">
    <property type="term" value="F:GTPase activator activity"/>
    <property type="evidence" value="ECO:0007669"/>
    <property type="project" value="InterPro"/>
</dbReference>
<evidence type="ECO:0000259" key="1">
    <source>
        <dbReference type="PROSITE" id="PS50004"/>
    </source>
</evidence>
<reference evidence="2" key="1">
    <citation type="submission" date="2021-08" db="EMBL/GenBank/DDBJ databases">
        <title>WGS assembly of Ceratopteris richardii.</title>
        <authorList>
            <person name="Marchant D.B."/>
            <person name="Chen G."/>
            <person name="Jenkins J."/>
            <person name="Shu S."/>
            <person name="Leebens-Mack J."/>
            <person name="Grimwood J."/>
            <person name="Schmutz J."/>
            <person name="Soltis P."/>
            <person name="Soltis D."/>
            <person name="Chen Z.-H."/>
        </authorList>
    </citation>
    <scope>NUCLEOTIDE SEQUENCE</scope>
    <source>
        <strain evidence="2">Whitten #5841</strain>
        <tissue evidence="2">Leaf</tissue>
    </source>
</reference>
<dbReference type="PANTHER" id="PTHR46220:SF1">
    <property type="entry name" value="ADP-RIBOSYLATION FACTOR GTPASE-ACTIVATING PROTEIN AGD12"/>
    <property type="match status" value="1"/>
</dbReference>
<dbReference type="SMART" id="SM00239">
    <property type="entry name" value="C2"/>
    <property type="match status" value="1"/>
</dbReference>
<dbReference type="SUPFAM" id="SSF49562">
    <property type="entry name" value="C2 domain (Calcium/lipid-binding domain, CaLB)"/>
    <property type="match status" value="1"/>
</dbReference>
<dbReference type="Pfam" id="PF00168">
    <property type="entry name" value="C2"/>
    <property type="match status" value="1"/>
</dbReference>
<dbReference type="PROSITE" id="PS50004">
    <property type="entry name" value="C2"/>
    <property type="match status" value="1"/>
</dbReference>
<dbReference type="EMBL" id="CM035425">
    <property type="protein sequence ID" value="KAH7332493.1"/>
    <property type="molecule type" value="Genomic_DNA"/>
</dbReference>
<dbReference type="AlphaFoldDB" id="A0A8T2SKU5"/>
<organism evidence="2 3">
    <name type="scientific">Ceratopteris richardii</name>
    <name type="common">Triangle waterfern</name>
    <dbReference type="NCBI Taxonomy" id="49495"/>
    <lineage>
        <taxon>Eukaryota</taxon>
        <taxon>Viridiplantae</taxon>
        <taxon>Streptophyta</taxon>
        <taxon>Embryophyta</taxon>
        <taxon>Tracheophyta</taxon>
        <taxon>Polypodiopsida</taxon>
        <taxon>Polypodiidae</taxon>
        <taxon>Polypodiales</taxon>
        <taxon>Pteridineae</taxon>
        <taxon>Pteridaceae</taxon>
        <taxon>Parkerioideae</taxon>
        <taxon>Ceratopteris</taxon>
    </lineage>
</organism>
<protein>
    <recommendedName>
        <fullName evidence="1">C2 domain-containing protein</fullName>
    </recommendedName>
</protein>
<evidence type="ECO:0000313" key="3">
    <source>
        <dbReference type="Proteomes" id="UP000825935"/>
    </source>
</evidence>
<dbReference type="InterPro" id="IPR000008">
    <property type="entry name" value="C2_dom"/>
</dbReference>
<dbReference type="Gene3D" id="2.60.40.150">
    <property type="entry name" value="C2 domain"/>
    <property type="match status" value="1"/>
</dbReference>
<gene>
    <name evidence="2" type="ORF">KP509_20G090600</name>
</gene>
<sequence>MNFIQGYVKIKVIEGRDLVARDIFTSDPYVKLSIGEHMVKTKVKRNTLNPVWNEELMLPVPDPLRPLKLFVFDKDFFTADDEMGDAEIDLRPLVAAAKLNAEVDFQEGSNIGRVLRTSSNHFVKDSFIKFKDASLVQEICIKLQNVQKGHIELEVRWRPRIA</sequence>
<proteinExistence type="predicted"/>
<dbReference type="GO" id="GO:0005543">
    <property type="term" value="F:phospholipid binding"/>
    <property type="evidence" value="ECO:0007669"/>
    <property type="project" value="InterPro"/>
</dbReference>
<keyword evidence="3" id="KW-1185">Reference proteome</keyword>
<comment type="caution">
    <text evidence="2">The sequence shown here is derived from an EMBL/GenBank/DDBJ whole genome shotgun (WGS) entry which is preliminary data.</text>
</comment>
<dbReference type="OMA" id="KLEWQPT"/>
<dbReference type="InterPro" id="IPR035892">
    <property type="entry name" value="C2_domain_sf"/>
</dbReference>
<dbReference type="Proteomes" id="UP000825935">
    <property type="component" value="Chromosome 20"/>
</dbReference>
<dbReference type="OrthoDB" id="270970at2759"/>
<feature type="domain" description="C2" evidence="1">
    <location>
        <begin position="1"/>
        <end position="103"/>
    </location>
</feature>